<evidence type="ECO:0000256" key="7">
    <source>
        <dbReference type="SAM" id="Phobius"/>
    </source>
</evidence>
<keyword evidence="10" id="KW-1185">Reference proteome</keyword>
<dbReference type="Gene3D" id="3.30.70.1450">
    <property type="entry name" value="Regulator of K+ conductance, C-terminal domain"/>
    <property type="match status" value="2"/>
</dbReference>
<dbReference type="SUPFAM" id="SSF116726">
    <property type="entry name" value="TrkA C-terminal domain-like"/>
    <property type="match status" value="2"/>
</dbReference>
<dbReference type="GO" id="GO:0005886">
    <property type="term" value="C:plasma membrane"/>
    <property type="evidence" value="ECO:0007669"/>
    <property type="project" value="TreeGrafter"/>
</dbReference>
<proteinExistence type="predicted"/>
<feature type="transmembrane region" description="Helical" evidence="7">
    <location>
        <begin position="37"/>
        <end position="53"/>
    </location>
</feature>
<evidence type="ECO:0000256" key="5">
    <source>
        <dbReference type="ARBA" id="ARBA00022989"/>
    </source>
</evidence>
<dbReference type="Pfam" id="PF02080">
    <property type="entry name" value="TrkA_C"/>
    <property type="match status" value="2"/>
</dbReference>
<sequence length="610" mass="63829">MGLPELPNAHALAALALTALALFLFTRERIPLETSSLFVLVALATGFALFPYHDPQGRVLEPASLFSGFGHEALVAVVSLMVVGEGIVRTGALEPVARLLARAWAAAPALSLLATLVVAAALSAFVNNTPVVVLLLPILVGVALRSGRPASGILLPVGLATLVGGMATTIGTSTNLLVVSVAREMGVRPFGMFDFSLPAAAAGAVGLLYLWLVAPRLLPRRELPIGDCSPRVFAAELLLPEDAPVVGERLGDAVARTDGRMRVRRIRRGEDAFVVPMPDVRLRPGDRLLVSDRPDRLKEFEAALGARLHSGDTPVDEAHPLRAGDQRLAEVVVVQGSEVLGTSLRRLRFLDRHNLLVLAVHRAGRDLLGAGRDLADIRLRAGDVLLVQGAEADIAALREVPGLLVLDTAMDLPRSDKAPLALAITALTVGLAAADILPIAVSAPLGGLLMVTAGCLDWRDAAEAVSAQVVLIVASSLALGTALVETGAARYLSEVLVAVTAGASPRVVLAGLMLLMALLTNVVSNNAAAVIGTPIAVETARQLGLPPEAFVLAVLFGANMSYATPMAYKTNLLVMSAGGYRFSDFLRAGLPLTLLMWAALGMILPHLYGF</sequence>
<dbReference type="EMBL" id="RJVI01000001">
    <property type="protein sequence ID" value="ROR34986.1"/>
    <property type="molecule type" value="Genomic_DNA"/>
</dbReference>
<dbReference type="InterPro" id="IPR004680">
    <property type="entry name" value="Cit_transptr-like_dom"/>
</dbReference>
<feature type="transmembrane region" description="Helical" evidence="7">
    <location>
        <begin position="131"/>
        <end position="147"/>
    </location>
</feature>
<feature type="transmembrane region" description="Helical" evidence="7">
    <location>
        <begin position="73"/>
        <end position="92"/>
    </location>
</feature>
<protein>
    <submittedName>
        <fullName evidence="9">Di/tricarboxylate transporter</fullName>
    </submittedName>
</protein>
<feature type="transmembrane region" description="Helical" evidence="7">
    <location>
        <begin position="195"/>
        <end position="214"/>
    </location>
</feature>
<dbReference type="PANTHER" id="PTHR43652:SF2">
    <property type="entry name" value="BASIC AMINO ACID ANTIPORTER YFCC-RELATED"/>
    <property type="match status" value="1"/>
</dbReference>
<dbReference type="InterPro" id="IPR051679">
    <property type="entry name" value="DASS-Related_Transporters"/>
</dbReference>
<evidence type="ECO:0000313" key="10">
    <source>
        <dbReference type="Proteomes" id="UP000276634"/>
    </source>
</evidence>
<name>A0A3N1Y833_9GAMM</name>
<dbReference type="PANTHER" id="PTHR43652">
    <property type="entry name" value="BASIC AMINO ACID ANTIPORTER YFCC-RELATED"/>
    <property type="match status" value="1"/>
</dbReference>
<feature type="transmembrane region" description="Helical" evidence="7">
    <location>
        <begin position="549"/>
        <end position="568"/>
    </location>
</feature>
<evidence type="ECO:0000256" key="6">
    <source>
        <dbReference type="ARBA" id="ARBA00023136"/>
    </source>
</evidence>
<feature type="transmembrane region" description="Helical" evidence="7">
    <location>
        <begin position="104"/>
        <end position="125"/>
    </location>
</feature>
<dbReference type="GO" id="GO:0008324">
    <property type="term" value="F:monoatomic cation transmembrane transporter activity"/>
    <property type="evidence" value="ECO:0007669"/>
    <property type="project" value="InterPro"/>
</dbReference>
<dbReference type="InterPro" id="IPR036721">
    <property type="entry name" value="RCK_C_sf"/>
</dbReference>
<evidence type="ECO:0000256" key="4">
    <source>
        <dbReference type="ARBA" id="ARBA00022737"/>
    </source>
</evidence>
<feature type="transmembrane region" description="Helical" evidence="7">
    <location>
        <begin position="589"/>
        <end position="608"/>
    </location>
</feature>
<dbReference type="Proteomes" id="UP000276634">
    <property type="component" value="Unassembled WGS sequence"/>
</dbReference>
<evidence type="ECO:0000256" key="1">
    <source>
        <dbReference type="ARBA" id="ARBA00004141"/>
    </source>
</evidence>
<dbReference type="AlphaFoldDB" id="A0A3N1Y833"/>
<feature type="domain" description="RCK C-terminal" evidence="8">
    <location>
        <begin position="220"/>
        <end position="306"/>
    </location>
</feature>
<feature type="transmembrane region" description="Helical" evidence="7">
    <location>
        <begin position="465"/>
        <end position="484"/>
    </location>
</feature>
<feature type="transmembrane region" description="Helical" evidence="7">
    <location>
        <begin position="496"/>
        <end position="519"/>
    </location>
</feature>
<evidence type="ECO:0000256" key="3">
    <source>
        <dbReference type="ARBA" id="ARBA00022692"/>
    </source>
</evidence>
<evidence type="ECO:0000313" key="9">
    <source>
        <dbReference type="EMBL" id="ROR34986.1"/>
    </source>
</evidence>
<dbReference type="GO" id="GO:0006813">
    <property type="term" value="P:potassium ion transport"/>
    <property type="evidence" value="ECO:0007669"/>
    <property type="project" value="InterPro"/>
</dbReference>
<feature type="transmembrane region" description="Helical" evidence="7">
    <location>
        <begin position="159"/>
        <end position="183"/>
    </location>
</feature>
<comment type="subcellular location">
    <subcellularLocation>
        <location evidence="1">Membrane</location>
        <topology evidence="1">Multi-pass membrane protein</topology>
    </subcellularLocation>
</comment>
<feature type="transmembrane region" description="Helical" evidence="7">
    <location>
        <begin position="6"/>
        <end position="25"/>
    </location>
</feature>
<reference evidence="9 10" key="1">
    <citation type="submission" date="2018-11" db="EMBL/GenBank/DDBJ databases">
        <title>Genomic Encyclopedia of Type Strains, Phase IV (KMG-IV): sequencing the most valuable type-strain genomes for metagenomic binning, comparative biology and taxonomic classification.</title>
        <authorList>
            <person name="Goeker M."/>
        </authorList>
    </citation>
    <scope>NUCLEOTIDE SEQUENCE [LARGE SCALE GENOMIC DNA]</scope>
    <source>
        <strain evidence="9 10">DSM 100275</strain>
    </source>
</reference>
<evidence type="ECO:0000259" key="8">
    <source>
        <dbReference type="PROSITE" id="PS51202"/>
    </source>
</evidence>
<keyword evidence="2" id="KW-0813">Transport</keyword>
<feature type="transmembrane region" description="Helical" evidence="7">
    <location>
        <begin position="420"/>
        <end position="445"/>
    </location>
</feature>
<organism evidence="9 10">
    <name type="scientific">Inmirania thermothiophila</name>
    <dbReference type="NCBI Taxonomy" id="1750597"/>
    <lineage>
        <taxon>Bacteria</taxon>
        <taxon>Pseudomonadati</taxon>
        <taxon>Pseudomonadota</taxon>
        <taxon>Gammaproteobacteria</taxon>
        <taxon>Chromatiales</taxon>
        <taxon>Ectothiorhodospiraceae</taxon>
        <taxon>Inmirania</taxon>
    </lineage>
</organism>
<gene>
    <name evidence="9" type="ORF">EDC57_0902</name>
</gene>
<evidence type="ECO:0000256" key="2">
    <source>
        <dbReference type="ARBA" id="ARBA00022448"/>
    </source>
</evidence>
<feature type="domain" description="RCK C-terminal" evidence="8">
    <location>
        <begin position="316"/>
        <end position="403"/>
    </location>
</feature>
<dbReference type="InterPro" id="IPR006037">
    <property type="entry name" value="RCK_C"/>
</dbReference>
<comment type="caution">
    <text evidence="9">The sequence shown here is derived from an EMBL/GenBank/DDBJ whole genome shotgun (WGS) entry which is preliminary data.</text>
</comment>
<keyword evidence="5 7" id="KW-1133">Transmembrane helix</keyword>
<keyword evidence="4" id="KW-0677">Repeat</keyword>
<dbReference type="OrthoDB" id="9809303at2"/>
<accession>A0A3N1Y833</accession>
<dbReference type="Pfam" id="PF03600">
    <property type="entry name" value="CitMHS"/>
    <property type="match status" value="1"/>
</dbReference>
<keyword evidence="3 7" id="KW-0812">Transmembrane</keyword>
<keyword evidence="6 7" id="KW-0472">Membrane</keyword>
<dbReference type="RefSeq" id="WP_123400616.1">
    <property type="nucleotide sequence ID" value="NZ_RJVI01000001.1"/>
</dbReference>
<dbReference type="PROSITE" id="PS51202">
    <property type="entry name" value="RCK_C"/>
    <property type="match status" value="2"/>
</dbReference>